<sequence>MENIMTEQRMQNSDRRSWKAKPAFPLLDSTGAVITEDRRMMAERRGYNIEVISFEEIELEVIPKVTANTPA</sequence>
<dbReference type="EMBL" id="UOFJ01000711">
    <property type="protein sequence ID" value="VAW73416.1"/>
    <property type="molecule type" value="Genomic_DNA"/>
</dbReference>
<gene>
    <name evidence="1" type="ORF">MNBD_GAMMA10-96</name>
</gene>
<protein>
    <submittedName>
        <fullName evidence="1">Uncharacterized protein</fullName>
    </submittedName>
</protein>
<evidence type="ECO:0000313" key="1">
    <source>
        <dbReference type="EMBL" id="VAW73416.1"/>
    </source>
</evidence>
<name>A0A3B0YYD3_9ZZZZ</name>
<dbReference type="AlphaFoldDB" id="A0A3B0YYD3"/>
<accession>A0A3B0YYD3</accession>
<reference evidence="1" key="1">
    <citation type="submission" date="2018-06" db="EMBL/GenBank/DDBJ databases">
        <authorList>
            <person name="Zhirakovskaya E."/>
        </authorList>
    </citation>
    <scope>NUCLEOTIDE SEQUENCE</scope>
</reference>
<organism evidence="1">
    <name type="scientific">hydrothermal vent metagenome</name>
    <dbReference type="NCBI Taxonomy" id="652676"/>
    <lineage>
        <taxon>unclassified sequences</taxon>
        <taxon>metagenomes</taxon>
        <taxon>ecological metagenomes</taxon>
    </lineage>
</organism>
<proteinExistence type="predicted"/>